<protein>
    <submittedName>
        <fullName evidence="2">Uncharacterized protein</fullName>
    </submittedName>
</protein>
<accession>A0A2A9M755</accession>
<feature type="compositionally biased region" description="Low complexity" evidence="1">
    <location>
        <begin position="801"/>
        <end position="812"/>
    </location>
</feature>
<dbReference type="GeneID" id="40313149"/>
<feature type="compositionally biased region" description="Basic and acidic residues" evidence="1">
    <location>
        <begin position="1165"/>
        <end position="1175"/>
    </location>
</feature>
<feature type="compositionally biased region" description="Basic and acidic residues" evidence="1">
    <location>
        <begin position="621"/>
        <end position="647"/>
    </location>
</feature>
<dbReference type="AlphaFoldDB" id="A0A2A9M755"/>
<organism evidence="2 3">
    <name type="scientific">Besnoitia besnoiti</name>
    <name type="common">Apicomplexan protozoan</name>
    <dbReference type="NCBI Taxonomy" id="94643"/>
    <lineage>
        <taxon>Eukaryota</taxon>
        <taxon>Sar</taxon>
        <taxon>Alveolata</taxon>
        <taxon>Apicomplexa</taxon>
        <taxon>Conoidasida</taxon>
        <taxon>Coccidia</taxon>
        <taxon>Eucoccidiorida</taxon>
        <taxon>Eimeriorina</taxon>
        <taxon>Sarcocystidae</taxon>
        <taxon>Besnoitia</taxon>
    </lineage>
</organism>
<proteinExistence type="predicted"/>
<evidence type="ECO:0000313" key="2">
    <source>
        <dbReference type="EMBL" id="PFH33024.1"/>
    </source>
</evidence>
<feature type="region of interest" description="Disordered" evidence="1">
    <location>
        <begin position="751"/>
        <end position="812"/>
    </location>
</feature>
<feature type="region of interest" description="Disordered" evidence="1">
    <location>
        <begin position="604"/>
        <end position="732"/>
    </location>
</feature>
<dbReference type="EMBL" id="NWUJ01000009">
    <property type="protein sequence ID" value="PFH33024.1"/>
    <property type="molecule type" value="Genomic_DNA"/>
</dbReference>
<sequence>MTALPDNATAPVGILPQQPCRAAPSPGLPVSPLPRRVEPLPAASSELARASARPLLAAAAPARPEANPRGCADREAGAKALPSAFRGAAPDPSLDAAPSELPTLATAASLLSTQGEEKGAAARPSVSCAAAASPVRGAGAARGDAGRDARRGRQTDAPAASAQPCGAPAAAFAPAASLQGAGGPQATIPCAGHFTSAAVDGASPGVGGEDGGEDGLVQRFLSLSKNLVFRRRVLTPDERPSSRFDGNAYYTWVGATHLPHHEGARRTESSLGSHPSGPAPFFLASAPSPSCGGAAPPPVCATSPAAGAAPVAPSGTPRSLRTPAVAAARLAASQPRDKSTQSAASAGPRQFLERRSGETGSVGAPVRIRHLIELRASDRAAGAARRLCVNGEGDIPATLKAQVVQHIPGRIAVWVRQSRRFEAPRRVPQSAATGSQGVEACSLPSCVITYVLRADVCGAAGAAVRRGSGLESVALARRRRRGVRAADAVVGFQRQPRGVPAHDAVSVLRQGGPVCRAPPDYYRPLISCCFENTATPRVPASFLPLEAQRLLVEATARSPSPAAARLCNEAFPLLAATLPRTLFFDPPNAAALFPFRAKPLAGDAQTAPQRLPCGGAARGRAGSDAERDRLEAALRAKEAGDRCRQQGDDEAAPAQQDSATLARRTMSLVAERLGDTDARRREAPARRRRQSSDAYCPTHLFETSPARRTDWHPPFLDSRALEPEPSKTSSPSRRVEYYFLAASAAARRRRAGVKAAQGSRTRAGTGPAVRDREAAGDQRAAELDDSLNLADSAEEEEEVPSRSSSSFSLSSRLVSRESLGGEALERLFSHECLAATGKEPQPRHYSAFVQCRRATCEIYSMEDEASSDGVSLSSRAPTARTAQGEEAAQRRDGDAATTAEVTREKSGDERGVSSGRALCPTLPLQDNAVEEWLLISGASLPPLALAKLVAPDRPPPTGLAGDCPEVGEETPAAAQHPAGDAGRAFDSPRDSALANGDAEAEEDAQPDSERRRTVSARAMHAGKEQAGSVEPRRAASAQAEPQGDSGRAEDAEERKQTSRVKEMALKWDRAAASIQYSRGSLSLASPRTRPGHERAASADYSEDGASALYARYGNVAERYLQHLKRTGGASEETHSAPPAPQAPGRRPASPAEASSAPAEVPLRASRREGGGDARAADAPQDGAGAAEYEAA</sequence>
<feature type="region of interest" description="Disordered" evidence="1">
    <location>
        <begin position="1123"/>
        <end position="1191"/>
    </location>
</feature>
<dbReference type="VEuPathDB" id="ToxoDB:BESB_082230"/>
<feature type="compositionally biased region" description="Basic and acidic residues" evidence="1">
    <location>
        <begin position="769"/>
        <end position="782"/>
    </location>
</feature>
<name>A0A2A9M755_BESBE</name>
<feature type="region of interest" description="Disordered" evidence="1">
    <location>
        <begin position="1"/>
        <end position="45"/>
    </location>
</feature>
<dbReference type="KEGG" id="bbes:BESB_082230"/>
<dbReference type="Proteomes" id="UP000224006">
    <property type="component" value="Chromosome VIII"/>
</dbReference>
<feature type="region of interest" description="Disordered" evidence="1">
    <location>
        <begin position="132"/>
        <end position="165"/>
    </location>
</feature>
<evidence type="ECO:0000256" key="1">
    <source>
        <dbReference type="SAM" id="MobiDB-lite"/>
    </source>
</evidence>
<feature type="compositionally biased region" description="Low complexity" evidence="1">
    <location>
        <begin position="1176"/>
        <end position="1191"/>
    </location>
</feature>
<feature type="compositionally biased region" description="Basic and acidic residues" evidence="1">
    <location>
        <begin position="672"/>
        <end position="685"/>
    </location>
</feature>
<keyword evidence="3" id="KW-1185">Reference proteome</keyword>
<feature type="compositionally biased region" description="Low complexity" evidence="1">
    <location>
        <begin position="132"/>
        <end position="143"/>
    </location>
</feature>
<feature type="region of interest" description="Disordered" evidence="1">
    <location>
        <begin position="327"/>
        <end position="360"/>
    </location>
</feature>
<reference evidence="2 3" key="1">
    <citation type="submission" date="2017-09" db="EMBL/GenBank/DDBJ databases">
        <title>Genome sequencing of Besnoitia besnoiti strain Bb-Ger1.</title>
        <authorList>
            <person name="Schares G."/>
            <person name="Venepally P."/>
            <person name="Lorenzi H.A."/>
        </authorList>
    </citation>
    <scope>NUCLEOTIDE SEQUENCE [LARGE SCALE GENOMIC DNA]</scope>
    <source>
        <strain evidence="2 3">Bb-Ger1</strain>
    </source>
</reference>
<comment type="caution">
    <text evidence="2">The sequence shown here is derived from an EMBL/GenBank/DDBJ whole genome shotgun (WGS) entry which is preliminary data.</text>
</comment>
<evidence type="ECO:0000313" key="3">
    <source>
        <dbReference type="Proteomes" id="UP000224006"/>
    </source>
</evidence>
<feature type="compositionally biased region" description="Basic and acidic residues" evidence="1">
    <location>
        <begin position="1046"/>
        <end position="1069"/>
    </location>
</feature>
<feature type="compositionally biased region" description="Low complexity" evidence="1">
    <location>
        <begin position="1142"/>
        <end position="1159"/>
    </location>
</feature>
<dbReference type="RefSeq" id="XP_029217033.1">
    <property type="nucleotide sequence ID" value="XM_029366573.1"/>
</dbReference>
<gene>
    <name evidence="2" type="ORF">BESB_082230</name>
</gene>
<dbReference type="OrthoDB" id="10396263at2759"/>
<feature type="compositionally biased region" description="Basic and acidic residues" evidence="1">
    <location>
        <begin position="144"/>
        <end position="154"/>
    </location>
</feature>
<feature type="region of interest" description="Disordered" evidence="1">
    <location>
        <begin position="863"/>
        <end position="920"/>
    </location>
</feature>
<feature type="compositionally biased region" description="Polar residues" evidence="1">
    <location>
        <begin position="1074"/>
        <end position="1085"/>
    </location>
</feature>
<feature type="region of interest" description="Disordered" evidence="1">
    <location>
        <begin position="956"/>
        <end position="1104"/>
    </location>
</feature>
<feature type="compositionally biased region" description="Basic and acidic residues" evidence="1">
    <location>
        <begin position="901"/>
        <end position="911"/>
    </location>
</feature>